<protein>
    <recommendedName>
        <fullName evidence="1">Glyoxal oxidase N-terminal domain-containing protein</fullName>
    </recommendedName>
</protein>
<evidence type="ECO:0000259" key="1">
    <source>
        <dbReference type="Pfam" id="PF07250"/>
    </source>
</evidence>
<comment type="caution">
    <text evidence="2">The sequence shown here is derived from an EMBL/GenBank/DDBJ whole genome shotgun (WGS) entry which is preliminary data.</text>
</comment>
<name>A0AAV0HXW7_9ROSI</name>
<gene>
    <name evidence="2" type="ORF">LITE_LOCUS6636</name>
</gene>
<dbReference type="PANTHER" id="PTHR32208:SF93">
    <property type="entry name" value="ALDEHYDE OXIDASE GLOX1"/>
    <property type="match status" value="1"/>
</dbReference>
<dbReference type="Gene3D" id="2.130.10.80">
    <property type="entry name" value="Galactose oxidase/kelch, beta-propeller"/>
    <property type="match status" value="1"/>
</dbReference>
<reference evidence="2" key="1">
    <citation type="submission" date="2022-08" db="EMBL/GenBank/DDBJ databases">
        <authorList>
            <person name="Gutierrez-Valencia J."/>
        </authorList>
    </citation>
    <scope>NUCLEOTIDE SEQUENCE</scope>
</reference>
<dbReference type="InterPro" id="IPR009880">
    <property type="entry name" value="Glyoxal_oxidase_N"/>
</dbReference>
<dbReference type="PANTHER" id="PTHR32208">
    <property type="entry name" value="SECRETED PROTEIN-RELATED"/>
    <property type="match status" value="1"/>
</dbReference>
<keyword evidence="3" id="KW-1185">Reference proteome</keyword>
<dbReference type="InterPro" id="IPR011043">
    <property type="entry name" value="Gal_Oxase/kelch_b-propeller"/>
</dbReference>
<sequence>MSDGKMMVVGDRDAHNYEFIQQEGQHNAASIKFDFLTETTDKEENNLYPFVYLNNDDNVFIFSNNRAVLLNPNTNQIGNVVVEVLICGGSAHVNSYTKGNEGVYYVALQDYGRMRITDLNPVWKRNLMPSPRLMGDMLLLPFGEVLLINGAKRGSSGRKVLVAGSNTNNRFVYDAMFPTKLRAERFSLPYLDPVLEKFKPQIDVEATPTQLAFNRKIVV</sequence>
<feature type="domain" description="Glyoxal oxidase N-terminal" evidence="1">
    <location>
        <begin position="2"/>
        <end position="77"/>
    </location>
</feature>
<dbReference type="InterPro" id="IPR037293">
    <property type="entry name" value="Gal_Oxidase_central_sf"/>
</dbReference>
<dbReference type="Proteomes" id="UP001154282">
    <property type="component" value="Unassembled WGS sequence"/>
</dbReference>
<dbReference type="SUPFAM" id="SSF50965">
    <property type="entry name" value="Galactose oxidase, central domain"/>
    <property type="match status" value="1"/>
</dbReference>
<feature type="domain" description="Glyoxal oxidase N-terminal" evidence="1">
    <location>
        <begin position="80"/>
        <end position="157"/>
    </location>
</feature>
<proteinExistence type="predicted"/>
<organism evidence="2 3">
    <name type="scientific">Linum tenue</name>
    <dbReference type="NCBI Taxonomy" id="586396"/>
    <lineage>
        <taxon>Eukaryota</taxon>
        <taxon>Viridiplantae</taxon>
        <taxon>Streptophyta</taxon>
        <taxon>Embryophyta</taxon>
        <taxon>Tracheophyta</taxon>
        <taxon>Spermatophyta</taxon>
        <taxon>Magnoliopsida</taxon>
        <taxon>eudicotyledons</taxon>
        <taxon>Gunneridae</taxon>
        <taxon>Pentapetalae</taxon>
        <taxon>rosids</taxon>
        <taxon>fabids</taxon>
        <taxon>Malpighiales</taxon>
        <taxon>Linaceae</taxon>
        <taxon>Linum</taxon>
    </lineage>
</organism>
<evidence type="ECO:0000313" key="2">
    <source>
        <dbReference type="EMBL" id="CAI0390177.1"/>
    </source>
</evidence>
<dbReference type="EMBL" id="CAMGYJ010000003">
    <property type="protein sequence ID" value="CAI0390177.1"/>
    <property type="molecule type" value="Genomic_DNA"/>
</dbReference>
<accession>A0AAV0HXW7</accession>
<dbReference type="Pfam" id="PF07250">
    <property type="entry name" value="Glyoxal_oxid_N"/>
    <property type="match status" value="2"/>
</dbReference>
<dbReference type="AlphaFoldDB" id="A0AAV0HXW7"/>
<evidence type="ECO:0000313" key="3">
    <source>
        <dbReference type="Proteomes" id="UP001154282"/>
    </source>
</evidence>